<evidence type="ECO:0000313" key="5">
    <source>
        <dbReference type="Proteomes" id="UP000247409"/>
    </source>
</evidence>
<protein>
    <submittedName>
        <fullName evidence="4">COP9 signalosome complex subunit 7</fullName>
    </submittedName>
</protein>
<dbReference type="PANTHER" id="PTHR15350:SF5">
    <property type="entry name" value="COP9 SIGNALOSOME COMPLEX SUBUNIT 7"/>
    <property type="match status" value="1"/>
</dbReference>
<evidence type="ECO:0000256" key="2">
    <source>
        <dbReference type="ARBA" id="ARBA00022790"/>
    </source>
</evidence>
<sequence>MAAQLCIQATEDPNMYVFGELLSVHSIQALENNPEKQKYFQLLRLFAHGTLYDYQQNRHLFPPLSEAQLRKLRALTLVSLAHGHNELRYEQLRSALAVQSTREIEDVVIDAVYAGLIRARMNQQAGTVEIIAAEGRDVVFPAGIESMVNSLKRCLSRANQLAREIDNKIDFIATNTNKAREHKEKAAAELDAVRSQLKVEASREAKFNRMRNKTSDVPTENDVLQYYRRDSSFRTMRTRRSSRSSDTDS</sequence>
<accession>A0A2V3IRP1</accession>
<dbReference type="SMART" id="SM00088">
    <property type="entry name" value="PINT"/>
    <property type="match status" value="1"/>
</dbReference>
<name>A0A2V3IRP1_9FLOR</name>
<dbReference type="GO" id="GO:0008180">
    <property type="term" value="C:COP9 signalosome"/>
    <property type="evidence" value="ECO:0007669"/>
    <property type="project" value="UniProtKB-KW"/>
</dbReference>
<proteinExistence type="inferred from homology"/>
<feature type="domain" description="PCI" evidence="3">
    <location>
        <begin position="1"/>
        <end position="135"/>
    </location>
</feature>
<dbReference type="STRING" id="448386.A0A2V3IRP1"/>
<dbReference type="Proteomes" id="UP000247409">
    <property type="component" value="Unassembled WGS sequence"/>
</dbReference>
<dbReference type="PROSITE" id="PS50250">
    <property type="entry name" value="PCI"/>
    <property type="match status" value="1"/>
</dbReference>
<comment type="similarity">
    <text evidence="1">Belongs to the CSN7/EIF3M family. CSN7 subfamily.</text>
</comment>
<evidence type="ECO:0000313" key="4">
    <source>
        <dbReference type="EMBL" id="PXF44785.1"/>
    </source>
</evidence>
<dbReference type="InterPro" id="IPR000717">
    <property type="entry name" value="PCI_dom"/>
</dbReference>
<dbReference type="EMBL" id="NBIV01000081">
    <property type="protein sequence ID" value="PXF44785.1"/>
    <property type="molecule type" value="Genomic_DNA"/>
</dbReference>
<keyword evidence="2" id="KW-0736">Signalosome</keyword>
<evidence type="ECO:0000256" key="1">
    <source>
        <dbReference type="ARBA" id="ARBA00008482"/>
    </source>
</evidence>
<evidence type="ECO:0000259" key="3">
    <source>
        <dbReference type="PROSITE" id="PS50250"/>
    </source>
</evidence>
<comment type="caution">
    <text evidence="4">The sequence shown here is derived from an EMBL/GenBank/DDBJ whole genome shotgun (WGS) entry which is preliminary data.</text>
</comment>
<dbReference type="OrthoDB" id="10265275at2759"/>
<dbReference type="Pfam" id="PF01399">
    <property type="entry name" value="PCI"/>
    <property type="match status" value="1"/>
</dbReference>
<organism evidence="4 5">
    <name type="scientific">Gracilariopsis chorda</name>
    <dbReference type="NCBI Taxonomy" id="448386"/>
    <lineage>
        <taxon>Eukaryota</taxon>
        <taxon>Rhodophyta</taxon>
        <taxon>Florideophyceae</taxon>
        <taxon>Rhodymeniophycidae</taxon>
        <taxon>Gracilariales</taxon>
        <taxon>Gracilariaceae</taxon>
        <taxon>Gracilariopsis</taxon>
    </lineage>
</organism>
<reference evidence="4 5" key="1">
    <citation type="journal article" date="2018" name="Mol. Biol. Evol.">
        <title>Analysis of the draft genome of the red seaweed Gracilariopsis chorda provides insights into genome size evolution in Rhodophyta.</title>
        <authorList>
            <person name="Lee J."/>
            <person name="Yang E.C."/>
            <person name="Graf L."/>
            <person name="Yang J.H."/>
            <person name="Qiu H."/>
            <person name="Zel Zion U."/>
            <person name="Chan C.X."/>
            <person name="Stephens T.G."/>
            <person name="Weber A.P.M."/>
            <person name="Boo G.H."/>
            <person name="Boo S.M."/>
            <person name="Kim K.M."/>
            <person name="Shin Y."/>
            <person name="Jung M."/>
            <person name="Lee S.J."/>
            <person name="Yim H.S."/>
            <person name="Lee J.H."/>
            <person name="Bhattacharya D."/>
            <person name="Yoon H.S."/>
        </authorList>
    </citation>
    <scope>NUCLEOTIDE SEQUENCE [LARGE SCALE GENOMIC DNA]</scope>
    <source>
        <strain evidence="4 5">SKKU-2015</strain>
        <tissue evidence="4">Whole body</tissue>
    </source>
</reference>
<dbReference type="PANTHER" id="PTHR15350">
    <property type="entry name" value="COP9 SIGNALOSOME COMPLEX SUBUNIT 7/DENDRITIC CELL PROTEIN GA17"/>
    <property type="match status" value="1"/>
</dbReference>
<dbReference type="AlphaFoldDB" id="A0A2V3IRP1"/>
<dbReference type="InterPro" id="IPR045237">
    <property type="entry name" value="COPS7/eIF3m"/>
</dbReference>
<keyword evidence="5" id="KW-1185">Reference proteome</keyword>
<gene>
    <name evidence="4" type="ORF">BWQ96_05455</name>
</gene>